<feature type="chain" id="PRO_5011989050" description="Carboxypeptidase Q" evidence="21">
    <location>
        <begin position="26"/>
        <end position="465"/>
    </location>
</feature>
<dbReference type="Gene3D" id="3.40.630.10">
    <property type="entry name" value="Zn peptidases"/>
    <property type="match status" value="1"/>
</dbReference>
<reference evidence="23" key="1">
    <citation type="submission" date="2016-03" db="EMBL/GenBank/DDBJ databases">
        <authorList>
            <person name="Ploux O."/>
        </authorList>
    </citation>
    <scope>NUCLEOTIDE SEQUENCE</scope>
    <source>
        <strain evidence="23">UC10</strain>
    </source>
</reference>
<dbReference type="PANTHER" id="PTHR12053:SF3">
    <property type="entry name" value="CARBOXYPEPTIDASE Q"/>
    <property type="match status" value="1"/>
</dbReference>
<sequence length="465" mass="48877">MHIIRPACLAGIAALLLSTSLTVGASASTQPSPSAVDLAQQGDDPAWAITEALTTEIGPRQAATEAEAAARRWAVARLTAMGFQNVREEPFMMPTWVRGAEEASLIGPFQPQKLHITALGTSASTGPGGLEGEIVYFESYDALVAAPDHQVKGKIVFIDHQMKAAQDGSGYGQYGRARFIGANVAAKKGAIATVIRSIGTDSHRAPHTGGTNFETGVKPIPAGALSNPDADQLVRQWKRVRTGGAGPLRMKLLLTPKNLGQQRSGNVIAEVPGSDPAASPVIIACHLDSWDLGTGAIDDAAGCGIITAAAKHVMTAGQPRRTIRILWAGAEEVGVFGGKAYFDAHGKEKHAVALESDFGADRVWRIDFKLPDSAKALSDRLAAAVMPFGVVRGRQPANGGADIGALVRAGVPAVDLAQDGTRYFDLHHTPDDTLDKIDPVQLRQNVVVWSAVLAILANSEDSELP</sequence>
<evidence type="ECO:0000256" key="10">
    <source>
        <dbReference type="ARBA" id="ARBA00022729"/>
    </source>
</evidence>
<evidence type="ECO:0000256" key="9">
    <source>
        <dbReference type="ARBA" id="ARBA00022723"/>
    </source>
</evidence>
<dbReference type="GO" id="GO:0070573">
    <property type="term" value="F:metallodipeptidase activity"/>
    <property type="evidence" value="ECO:0007669"/>
    <property type="project" value="InterPro"/>
</dbReference>
<feature type="signal peptide" evidence="21">
    <location>
        <begin position="1"/>
        <end position="25"/>
    </location>
</feature>
<organism evidence="23">
    <name type="scientific">uncultured Sphingopyxis sp</name>
    <dbReference type="NCBI Taxonomy" id="310581"/>
    <lineage>
        <taxon>Bacteria</taxon>
        <taxon>Pseudomonadati</taxon>
        <taxon>Pseudomonadota</taxon>
        <taxon>Alphaproteobacteria</taxon>
        <taxon>Sphingomonadales</taxon>
        <taxon>Sphingomonadaceae</taxon>
        <taxon>Sphingopyxis</taxon>
        <taxon>environmental samples</taxon>
    </lineage>
</organism>
<evidence type="ECO:0000256" key="20">
    <source>
        <dbReference type="ARBA" id="ARBA00033328"/>
    </source>
</evidence>
<evidence type="ECO:0000256" key="7">
    <source>
        <dbReference type="ARBA" id="ARBA00022645"/>
    </source>
</evidence>
<keyword evidence="12" id="KW-0256">Endoplasmic reticulum</keyword>
<evidence type="ECO:0000256" key="18">
    <source>
        <dbReference type="ARBA" id="ARBA00023228"/>
    </source>
</evidence>
<evidence type="ECO:0000256" key="19">
    <source>
        <dbReference type="ARBA" id="ARBA00025833"/>
    </source>
</evidence>
<dbReference type="InterPro" id="IPR039866">
    <property type="entry name" value="CPQ"/>
</dbReference>
<keyword evidence="11" id="KW-0378">Hydrolase</keyword>
<dbReference type="GO" id="GO:0004180">
    <property type="term" value="F:carboxypeptidase activity"/>
    <property type="evidence" value="ECO:0007669"/>
    <property type="project" value="UniProtKB-KW"/>
</dbReference>
<dbReference type="GO" id="GO:0046872">
    <property type="term" value="F:metal ion binding"/>
    <property type="evidence" value="ECO:0007669"/>
    <property type="project" value="UniProtKB-KW"/>
</dbReference>
<keyword evidence="17" id="KW-0325">Glycoprotein</keyword>
<feature type="domain" description="Peptidase M28" evidence="22">
    <location>
        <begin position="266"/>
        <end position="449"/>
    </location>
</feature>
<dbReference type="KEGG" id="sphu:SPPYR_1998"/>
<keyword evidence="18" id="KW-0458">Lysosome</keyword>
<keyword evidence="13" id="KW-0862">Zinc</keyword>
<dbReference type="InterPro" id="IPR007484">
    <property type="entry name" value="Peptidase_M28"/>
</dbReference>
<dbReference type="RefSeq" id="WP_295318714.1">
    <property type="nucleotide sequence ID" value="NZ_LT598653.1"/>
</dbReference>
<comment type="subunit">
    <text evidence="19">Homodimer. The monomeric form is inactive while the homodimer is active.</text>
</comment>
<name>A0A1Y5PT00_9SPHN</name>
<evidence type="ECO:0000256" key="14">
    <source>
        <dbReference type="ARBA" id="ARBA00023034"/>
    </source>
</evidence>
<dbReference type="GO" id="GO:0005764">
    <property type="term" value="C:lysosome"/>
    <property type="evidence" value="ECO:0007669"/>
    <property type="project" value="UniProtKB-SubCell"/>
</dbReference>
<evidence type="ECO:0000256" key="5">
    <source>
        <dbReference type="ARBA" id="ARBA00014116"/>
    </source>
</evidence>
<evidence type="ECO:0000256" key="3">
    <source>
        <dbReference type="ARBA" id="ARBA00004555"/>
    </source>
</evidence>
<keyword evidence="10 21" id="KW-0732">Signal</keyword>
<dbReference type="Gene3D" id="3.50.30.30">
    <property type="match status" value="1"/>
</dbReference>
<dbReference type="PANTHER" id="PTHR12053">
    <property type="entry name" value="PROTEASE FAMILY M28 PLASMA GLUTAMATE CARBOXYPEPTIDASE-RELATED"/>
    <property type="match status" value="1"/>
</dbReference>
<dbReference type="EMBL" id="LT598653">
    <property type="protein sequence ID" value="SBV33118.1"/>
    <property type="molecule type" value="Genomic_DNA"/>
</dbReference>
<protein>
    <recommendedName>
        <fullName evidence="5">Carboxypeptidase Q</fullName>
    </recommendedName>
    <alternativeName>
        <fullName evidence="20">Plasma glutamate carboxypeptidase</fullName>
    </alternativeName>
</protein>
<evidence type="ECO:0000256" key="1">
    <source>
        <dbReference type="ARBA" id="ARBA00004240"/>
    </source>
</evidence>
<evidence type="ECO:0000256" key="15">
    <source>
        <dbReference type="ARBA" id="ARBA00023049"/>
    </source>
</evidence>
<evidence type="ECO:0000256" key="21">
    <source>
        <dbReference type="SAM" id="SignalP"/>
    </source>
</evidence>
<evidence type="ECO:0000256" key="16">
    <source>
        <dbReference type="ARBA" id="ARBA00023145"/>
    </source>
</evidence>
<dbReference type="SUPFAM" id="SSF53187">
    <property type="entry name" value="Zn-dependent exopeptidases"/>
    <property type="match status" value="1"/>
</dbReference>
<keyword evidence="7" id="KW-0121">Carboxypeptidase</keyword>
<keyword evidence="14" id="KW-0333">Golgi apparatus</keyword>
<dbReference type="Pfam" id="PF04389">
    <property type="entry name" value="Peptidase_M28"/>
    <property type="match status" value="1"/>
</dbReference>
<keyword evidence="6" id="KW-0964">Secreted</keyword>
<gene>
    <name evidence="23" type="ORF">SPPYR_1998</name>
</gene>
<keyword evidence="8" id="KW-0645">Protease</keyword>
<evidence type="ECO:0000256" key="2">
    <source>
        <dbReference type="ARBA" id="ARBA00004371"/>
    </source>
</evidence>
<proteinExistence type="predicted"/>
<evidence type="ECO:0000256" key="6">
    <source>
        <dbReference type="ARBA" id="ARBA00022525"/>
    </source>
</evidence>
<keyword evidence="16" id="KW-0865">Zymogen</keyword>
<keyword evidence="15" id="KW-0482">Metalloprotease</keyword>
<accession>A0A1Y5PT00</accession>
<evidence type="ECO:0000259" key="22">
    <source>
        <dbReference type="Pfam" id="PF04389"/>
    </source>
</evidence>
<evidence type="ECO:0000256" key="17">
    <source>
        <dbReference type="ARBA" id="ARBA00023180"/>
    </source>
</evidence>
<evidence type="ECO:0000256" key="8">
    <source>
        <dbReference type="ARBA" id="ARBA00022670"/>
    </source>
</evidence>
<evidence type="ECO:0000256" key="12">
    <source>
        <dbReference type="ARBA" id="ARBA00022824"/>
    </source>
</evidence>
<evidence type="ECO:0000256" key="13">
    <source>
        <dbReference type="ARBA" id="ARBA00022833"/>
    </source>
</evidence>
<comment type="subcellular location">
    <subcellularLocation>
        <location evidence="1">Endoplasmic reticulum</location>
    </subcellularLocation>
    <subcellularLocation>
        <location evidence="3">Golgi apparatus</location>
    </subcellularLocation>
    <subcellularLocation>
        <location evidence="2">Lysosome</location>
    </subcellularLocation>
    <subcellularLocation>
        <location evidence="4">Secreted</location>
    </subcellularLocation>
</comment>
<dbReference type="AlphaFoldDB" id="A0A1Y5PT00"/>
<evidence type="ECO:0000256" key="11">
    <source>
        <dbReference type="ARBA" id="ARBA00022801"/>
    </source>
</evidence>
<evidence type="ECO:0000313" key="23">
    <source>
        <dbReference type="EMBL" id="SBV33118.1"/>
    </source>
</evidence>
<dbReference type="GO" id="GO:0005576">
    <property type="term" value="C:extracellular region"/>
    <property type="evidence" value="ECO:0007669"/>
    <property type="project" value="UniProtKB-SubCell"/>
</dbReference>
<keyword evidence="9" id="KW-0479">Metal-binding</keyword>
<evidence type="ECO:0000256" key="4">
    <source>
        <dbReference type="ARBA" id="ARBA00004613"/>
    </source>
</evidence>
<dbReference type="GO" id="GO:0006508">
    <property type="term" value="P:proteolysis"/>
    <property type="evidence" value="ECO:0007669"/>
    <property type="project" value="UniProtKB-KW"/>
</dbReference>